<reference evidence="4" key="1">
    <citation type="journal article" date="2014" name="Proc. Natl. Acad. Sci. U.S.A.">
        <title>Extensive sampling of basidiomycete genomes demonstrates inadequacy of the white-rot/brown-rot paradigm for wood decay fungi.</title>
        <authorList>
            <person name="Riley R."/>
            <person name="Salamov A.A."/>
            <person name="Brown D.W."/>
            <person name="Nagy L.G."/>
            <person name="Floudas D."/>
            <person name="Held B.W."/>
            <person name="Levasseur A."/>
            <person name="Lombard V."/>
            <person name="Morin E."/>
            <person name="Otillar R."/>
            <person name="Lindquist E.A."/>
            <person name="Sun H."/>
            <person name="LaButti K.M."/>
            <person name="Schmutz J."/>
            <person name="Jabbour D."/>
            <person name="Luo H."/>
            <person name="Baker S.E."/>
            <person name="Pisabarro A.G."/>
            <person name="Walton J.D."/>
            <person name="Blanchette R.A."/>
            <person name="Henrissat B."/>
            <person name="Martin F."/>
            <person name="Cullen D."/>
            <person name="Hibbett D.S."/>
            <person name="Grigoriev I.V."/>
        </authorList>
    </citation>
    <scope>NUCLEOTIDE SEQUENCE [LARGE SCALE GENOMIC DNA]</scope>
    <source>
        <strain evidence="4">FD-172 SS1</strain>
    </source>
</reference>
<proteinExistence type="predicted"/>
<protein>
    <submittedName>
        <fullName evidence="3">Uncharacterized protein</fullName>
    </submittedName>
</protein>
<name>A0A067MVM3_BOTB1</name>
<dbReference type="Proteomes" id="UP000027195">
    <property type="component" value="Unassembled WGS sequence"/>
</dbReference>
<feature type="coiled-coil region" evidence="1">
    <location>
        <begin position="135"/>
        <end position="169"/>
    </location>
</feature>
<keyword evidence="4" id="KW-1185">Reference proteome</keyword>
<gene>
    <name evidence="3" type="ORF">BOTBODRAFT_183825</name>
</gene>
<keyword evidence="1" id="KW-0175">Coiled coil</keyword>
<sequence length="267" mass="29157">MVMASLSSSAGPSNSNSAPKATPSASASTNTSNVAAPSSAPQSFHLWDIGGYVIPPPGTEIDGPPVFQLYAPTQPPLSAPIQPPLATPAQRSRPRRPNHKHNPAVDQRTYLEAKSRASDAALRRVSMAAKIARSARHLKEEGQRYTTEVERLEEELAAGREESRVMREAVATKVAKLQDLESGRTAQDGDQRAATPNLRAASYLGEIEMDLAQAQYSSHSRLAHARVRYAYVTDEKRRLMDRRDELQAVVAAREKDRDATRTPQEAP</sequence>
<feature type="compositionally biased region" description="Basic residues" evidence="2">
    <location>
        <begin position="92"/>
        <end position="102"/>
    </location>
</feature>
<evidence type="ECO:0000256" key="2">
    <source>
        <dbReference type="SAM" id="MobiDB-lite"/>
    </source>
</evidence>
<accession>A0A067MVM3</accession>
<evidence type="ECO:0000313" key="3">
    <source>
        <dbReference type="EMBL" id="KDQ19783.1"/>
    </source>
</evidence>
<dbReference type="AlphaFoldDB" id="A0A067MVM3"/>
<dbReference type="HOGENOM" id="CLU_1042039_0_0_1"/>
<evidence type="ECO:0000313" key="4">
    <source>
        <dbReference type="Proteomes" id="UP000027195"/>
    </source>
</evidence>
<dbReference type="InParanoid" id="A0A067MVM3"/>
<organism evidence="3 4">
    <name type="scientific">Botryobasidium botryosum (strain FD-172 SS1)</name>
    <dbReference type="NCBI Taxonomy" id="930990"/>
    <lineage>
        <taxon>Eukaryota</taxon>
        <taxon>Fungi</taxon>
        <taxon>Dikarya</taxon>
        <taxon>Basidiomycota</taxon>
        <taxon>Agaricomycotina</taxon>
        <taxon>Agaricomycetes</taxon>
        <taxon>Cantharellales</taxon>
        <taxon>Botryobasidiaceae</taxon>
        <taxon>Botryobasidium</taxon>
    </lineage>
</organism>
<feature type="region of interest" description="Disordered" evidence="2">
    <location>
        <begin position="54"/>
        <end position="105"/>
    </location>
</feature>
<feature type="compositionally biased region" description="Pro residues" evidence="2">
    <location>
        <begin position="73"/>
        <end position="86"/>
    </location>
</feature>
<evidence type="ECO:0000256" key="1">
    <source>
        <dbReference type="SAM" id="Coils"/>
    </source>
</evidence>
<feature type="region of interest" description="Disordered" evidence="2">
    <location>
        <begin position="1"/>
        <end position="40"/>
    </location>
</feature>
<dbReference type="EMBL" id="KL198018">
    <property type="protein sequence ID" value="KDQ19783.1"/>
    <property type="molecule type" value="Genomic_DNA"/>
</dbReference>